<dbReference type="Gene3D" id="3.30.420.10">
    <property type="entry name" value="Ribonuclease H-like superfamily/Ribonuclease H"/>
    <property type="match status" value="1"/>
</dbReference>
<dbReference type="Proteomes" id="UP001054821">
    <property type="component" value="Chromosome 2"/>
</dbReference>
<dbReference type="AlphaFoldDB" id="A0AAD4ZGK2"/>
<accession>A0AAD4ZGK2</accession>
<name>A0AAD4ZGK2_PRUDU</name>
<dbReference type="Gene3D" id="1.10.340.70">
    <property type="match status" value="1"/>
</dbReference>
<dbReference type="InterPro" id="IPR036397">
    <property type="entry name" value="RNaseH_sf"/>
</dbReference>
<gene>
    <name evidence="1" type="ORF">L3X38_013876</name>
</gene>
<dbReference type="PANTHER" id="PTHR48475:SF2">
    <property type="entry name" value="RIBONUCLEASE H"/>
    <property type="match status" value="1"/>
</dbReference>
<reference evidence="1 2" key="1">
    <citation type="journal article" date="2022" name="G3 (Bethesda)">
        <title>Whole-genome sequence and methylome profiling of the almond [Prunus dulcis (Mill.) D.A. Webb] cultivar 'Nonpareil'.</title>
        <authorList>
            <person name="D'Amico-Willman K.M."/>
            <person name="Ouma W.Z."/>
            <person name="Meulia T."/>
            <person name="Sideli G.M."/>
            <person name="Gradziel T.M."/>
            <person name="Fresnedo-Ramirez J."/>
        </authorList>
    </citation>
    <scope>NUCLEOTIDE SEQUENCE [LARGE SCALE GENOMIC DNA]</scope>
    <source>
        <strain evidence="1">Clone GOH B32 T37-40</strain>
    </source>
</reference>
<keyword evidence="2" id="KW-1185">Reference proteome</keyword>
<proteinExistence type="predicted"/>
<dbReference type="GO" id="GO:0003676">
    <property type="term" value="F:nucleic acid binding"/>
    <property type="evidence" value="ECO:0007669"/>
    <property type="project" value="InterPro"/>
</dbReference>
<protein>
    <recommendedName>
        <fullName evidence="3">Integrase zinc-binding domain-containing protein</fullName>
    </recommendedName>
</protein>
<dbReference type="EMBL" id="JAJFAZ020000002">
    <property type="protein sequence ID" value="KAI5345997.1"/>
    <property type="molecule type" value="Genomic_DNA"/>
</dbReference>
<evidence type="ECO:0000313" key="2">
    <source>
        <dbReference type="Proteomes" id="UP001054821"/>
    </source>
</evidence>
<evidence type="ECO:0008006" key="3">
    <source>
        <dbReference type="Google" id="ProtNLM"/>
    </source>
</evidence>
<dbReference type="PANTHER" id="PTHR48475">
    <property type="entry name" value="RIBONUCLEASE H"/>
    <property type="match status" value="1"/>
</dbReference>
<sequence>MTIGTNANWMTHVYEYLADGTLPTDTDTARRLQLQSGRYTINNKQLYKRGFSLPYLRYVTPEDGHEILREVHEGVCRDHSASRAMASKILHRGYYWPLLRTDTLLVTRKCRPCLLFSNVIHQPLEPLTTMASPWPFSQWGLDLIRPMPEGKRQTKLAIIAVNYFTKWAKAEPLATIIEAHARGFV</sequence>
<evidence type="ECO:0000313" key="1">
    <source>
        <dbReference type="EMBL" id="KAI5345997.1"/>
    </source>
</evidence>
<organism evidence="1 2">
    <name type="scientific">Prunus dulcis</name>
    <name type="common">Almond</name>
    <name type="synonym">Amygdalus dulcis</name>
    <dbReference type="NCBI Taxonomy" id="3755"/>
    <lineage>
        <taxon>Eukaryota</taxon>
        <taxon>Viridiplantae</taxon>
        <taxon>Streptophyta</taxon>
        <taxon>Embryophyta</taxon>
        <taxon>Tracheophyta</taxon>
        <taxon>Spermatophyta</taxon>
        <taxon>Magnoliopsida</taxon>
        <taxon>eudicotyledons</taxon>
        <taxon>Gunneridae</taxon>
        <taxon>Pentapetalae</taxon>
        <taxon>rosids</taxon>
        <taxon>fabids</taxon>
        <taxon>Rosales</taxon>
        <taxon>Rosaceae</taxon>
        <taxon>Amygdaloideae</taxon>
        <taxon>Amygdaleae</taxon>
        <taxon>Prunus</taxon>
    </lineage>
</organism>
<comment type="caution">
    <text evidence="1">The sequence shown here is derived from an EMBL/GenBank/DDBJ whole genome shotgun (WGS) entry which is preliminary data.</text>
</comment>